<evidence type="ECO:0000256" key="1">
    <source>
        <dbReference type="ARBA" id="ARBA00006188"/>
    </source>
</evidence>
<evidence type="ECO:0000313" key="5">
    <source>
        <dbReference type="Proteomes" id="UP000011648"/>
    </source>
</evidence>
<dbReference type="STRING" id="1230458.C484_12261"/>
<reference evidence="4 5" key="1">
    <citation type="journal article" date="2014" name="PLoS Genet.">
        <title>Phylogenetically driven sequencing of extremely halophilic archaea reveals strategies for static and dynamic osmo-response.</title>
        <authorList>
            <person name="Becker E.A."/>
            <person name="Seitzer P.M."/>
            <person name="Tritt A."/>
            <person name="Larsen D."/>
            <person name="Krusor M."/>
            <person name="Yao A.I."/>
            <person name="Wu D."/>
            <person name="Madern D."/>
            <person name="Eisen J.A."/>
            <person name="Darling A.E."/>
            <person name="Facciotti M.T."/>
        </authorList>
    </citation>
    <scope>NUCLEOTIDE SEQUENCE [LARGE SCALE GENOMIC DNA]</scope>
    <source>
        <strain evidence="4 5">DSM 12281</strain>
    </source>
</reference>
<gene>
    <name evidence="4" type="ORF">C484_12261</name>
</gene>
<dbReference type="SUPFAM" id="SSF48208">
    <property type="entry name" value="Six-hairpin glycosidases"/>
    <property type="match status" value="1"/>
</dbReference>
<feature type="compositionally biased region" description="Basic and acidic residues" evidence="2">
    <location>
        <begin position="9"/>
        <end position="26"/>
    </location>
</feature>
<accession>M0A0X7</accession>
<dbReference type="GO" id="GO:0005975">
    <property type="term" value="P:carbohydrate metabolic process"/>
    <property type="evidence" value="ECO:0007669"/>
    <property type="project" value="InterPro"/>
</dbReference>
<dbReference type="PANTHER" id="PTHR31616">
    <property type="entry name" value="TREHALASE"/>
    <property type="match status" value="1"/>
</dbReference>
<dbReference type="AlphaFoldDB" id="M0A0X7"/>
<dbReference type="PATRIC" id="fig|1230458.4.peg.2467"/>
<dbReference type="Proteomes" id="UP000011648">
    <property type="component" value="Unassembled WGS sequence"/>
</dbReference>
<evidence type="ECO:0000313" key="4">
    <source>
        <dbReference type="EMBL" id="ELY90998.1"/>
    </source>
</evidence>
<dbReference type="Pfam" id="PF25978">
    <property type="entry name" value="DUF7997"/>
    <property type="match status" value="1"/>
</dbReference>
<dbReference type="InterPro" id="IPR058310">
    <property type="entry name" value="DUF7997"/>
</dbReference>
<comment type="similarity">
    <text evidence="1">Belongs to the glycosyl hydrolase 15 family.</text>
</comment>
<dbReference type="PANTHER" id="PTHR31616:SF0">
    <property type="entry name" value="GLUCAN 1,4-ALPHA-GLUCOSIDASE"/>
    <property type="match status" value="1"/>
</dbReference>
<proteinExistence type="inferred from homology"/>
<feature type="region of interest" description="Disordered" evidence="2">
    <location>
        <begin position="1"/>
        <end position="31"/>
    </location>
</feature>
<dbReference type="RefSeq" id="WP_006826179.1">
    <property type="nucleotide sequence ID" value="NZ_AOIL01000042.1"/>
</dbReference>
<comment type="caution">
    <text evidence="4">The sequence shown here is derived from an EMBL/GenBank/DDBJ whole genome shotgun (WGS) entry which is preliminary data.</text>
</comment>
<dbReference type="InterPro" id="IPR012341">
    <property type="entry name" value="6hp_glycosidase-like_sf"/>
</dbReference>
<evidence type="ECO:0000256" key="2">
    <source>
        <dbReference type="SAM" id="MobiDB-lite"/>
    </source>
</evidence>
<protein>
    <submittedName>
        <fullName evidence="4">Glucan 1,4-alpha-glucosidase</fullName>
    </submittedName>
</protein>
<evidence type="ECO:0000259" key="3">
    <source>
        <dbReference type="Pfam" id="PF25978"/>
    </source>
</evidence>
<dbReference type="OrthoDB" id="18576at2157"/>
<name>M0A0X7_9EURY</name>
<sequence>MKLHSALNDVKRSQGESRRFPGERRSTTGRFSGVDDRLVHVAPDGSLRDYSYPLSGLVGIDRSRFGIELDGTVSWLDSDTTATQRYVGDTAIVETRHDLGGRSLTQYDITDGRLHLTHFSLADADETTDGTDADASSTADIAIDATLHACLAFAPEDRASRVGQLWHDDAVEIYHDRERDYLTASTELAISGQVPACFTELLETSPTPLPRTDDAGRYEEARLSPITLAKIELTGATPSTTVSTLLADSDDGSRTDSLDRVRDGANAHATRRAVLDAGRTQAAEAFAGVLATASDEAAPGLELTDPVVDLRALRLLRAPNGPRIAGPEFDPFFRYSGGYGYTWFRDDAEIATFLLAADRRAELGLEDWHRQSAHFYAQMQLDDGTWPHRVWPHNGRLAPGWAHGRIEETDESTDYQADQTASVAAYLATYLRVVDSDDTQARQSLVAALDGLDATLGSDGLPTRVQNAWENMTGRFTHTAATYLEAYAAIARAPIADQHRDRALARARTVYTALDDLWIPDRERYALRLDDDELDDRLDGSTVALAAAHREFNALDAGPEAGTGVDANRLDRLVTHLETTIDGLYRDPDGPIEGLARIEDDPWRTTDQSAPKIWTVTTAWAAHAAATLSSLLAAHDHDAAAEFDERARELLELVAPGGPLRAANGYLPEQFFDDGTPDSATPLGWPHALRLATAAELVADEPVSTSGVDHVPLQD</sequence>
<organism evidence="4 5">
    <name type="scientific">Natrialba taiwanensis DSM 12281</name>
    <dbReference type="NCBI Taxonomy" id="1230458"/>
    <lineage>
        <taxon>Archaea</taxon>
        <taxon>Methanobacteriati</taxon>
        <taxon>Methanobacteriota</taxon>
        <taxon>Stenosarchaea group</taxon>
        <taxon>Halobacteria</taxon>
        <taxon>Halobacteriales</taxon>
        <taxon>Natrialbaceae</taxon>
        <taxon>Natrialba</taxon>
    </lineage>
</organism>
<feature type="domain" description="DUF7997" evidence="3">
    <location>
        <begin position="1"/>
        <end position="256"/>
    </location>
</feature>
<dbReference type="GO" id="GO:0004553">
    <property type="term" value="F:hydrolase activity, hydrolyzing O-glycosyl compounds"/>
    <property type="evidence" value="ECO:0007669"/>
    <property type="project" value="TreeGrafter"/>
</dbReference>
<dbReference type="Gene3D" id="1.50.10.10">
    <property type="match status" value="1"/>
</dbReference>
<keyword evidence="5" id="KW-1185">Reference proteome</keyword>
<dbReference type="InterPro" id="IPR008928">
    <property type="entry name" value="6-hairpin_glycosidase_sf"/>
</dbReference>
<dbReference type="EMBL" id="AOIL01000042">
    <property type="protein sequence ID" value="ELY90998.1"/>
    <property type="molecule type" value="Genomic_DNA"/>
</dbReference>